<protein>
    <submittedName>
        <fullName evidence="1">Uncharacterized protein</fullName>
    </submittedName>
</protein>
<proteinExistence type="predicted"/>
<dbReference type="AlphaFoldDB" id="A0AA39ZUC2"/>
<gene>
    <name evidence="1" type="ORF">B0T26DRAFT_657321</name>
</gene>
<keyword evidence="2" id="KW-1185">Reference proteome</keyword>
<sequence length="122" mass="12909">MAEGAAALRTLSPFHLAAAHLDGAKTCCLIIDIMAGSLQIGASVSATYRNDLGHTVLDSLMITILRSHTSVAPAVVSKGFESQSRFPGEEVDICGRWDADTPCVRQLYASAGWATISLSPIY</sequence>
<accession>A0AA39ZUC2</accession>
<name>A0AA39ZUC2_9PEZI</name>
<dbReference type="Proteomes" id="UP001172101">
    <property type="component" value="Unassembled WGS sequence"/>
</dbReference>
<evidence type="ECO:0000313" key="1">
    <source>
        <dbReference type="EMBL" id="KAK0703706.1"/>
    </source>
</evidence>
<dbReference type="RefSeq" id="XP_060290565.1">
    <property type="nucleotide sequence ID" value="XM_060438774.1"/>
</dbReference>
<dbReference type="GeneID" id="85322044"/>
<dbReference type="EMBL" id="JAUIRO010000008">
    <property type="protein sequence ID" value="KAK0703706.1"/>
    <property type="molecule type" value="Genomic_DNA"/>
</dbReference>
<comment type="caution">
    <text evidence="1">The sequence shown here is derived from an EMBL/GenBank/DDBJ whole genome shotgun (WGS) entry which is preliminary data.</text>
</comment>
<reference evidence="1" key="1">
    <citation type="submission" date="2023-06" db="EMBL/GenBank/DDBJ databases">
        <title>Genome-scale phylogeny and comparative genomics of the fungal order Sordariales.</title>
        <authorList>
            <consortium name="Lawrence Berkeley National Laboratory"/>
            <person name="Hensen N."/>
            <person name="Bonometti L."/>
            <person name="Westerberg I."/>
            <person name="Brannstrom I.O."/>
            <person name="Guillou S."/>
            <person name="Cros-Aarteil S."/>
            <person name="Calhoun S."/>
            <person name="Haridas S."/>
            <person name="Kuo A."/>
            <person name="Mondo S."/>
            <person name="Pangilinan J."/>
            <person name="Riley R."/>
            <person name="LaButti K."/>
            <person name="Andreopoulos B."/>
            <person name="Lipzen A."/>
            <person name="Chen C."/>
            <person name="Yanf M."/>
            <person name="Daum C."/>
            <person name="Ng V."/>
            <person name="Clum A."/>
            <person name="Steindorff A."/>
            <person name="Ohm R."/>
            <person name="Martin F."/>
            <person name="Silar P."/>
            <person name="Natvig D."/>
            <person name="Lalanne C."/>
            <person name="Gautier V."/>
            <person name="Ament-velasquez S.L."/>
            <person name="Kruys A."/>
            <person name="Hutchinson M.I."/>
            <person name="Powell A.J."/>
            <person name="Barry K."/>
            <person name="Miller A.N."/>
            <person name="Grigoriev I.V."/>
            <person name="Debuchy R."/>
            <person name="Gladieux P."/>
            <person name="Thoren M.H."/>
            <person name="Johannesson H."/>
        </authorList>
    </citation>
    <scope>NUCLEOTIDE SEQUENCE</scope>
    <source>
        <strain evidence="1">SMH2392-1A</strain>
    </source>
</reference>
<organism evidence="1 2">
    <name type="scientific">Lasiosphaeria miniovina</name>
    <dbReference type="NCBI Taxonomy" id="1954250"/>
    <lineage>
        <taxon>Eukaryota</taxon>
        <taxon>Fungi</taxon>
        <taxon>Dikarya</taxon>
        <taxon>Ascomycota</taxon>
        <taxon>Pezizomycotina</taxon>
        <taxon>Sordariomycetes</taxon>
        <taxon>Sordariomycetidae</taxon>
        <taxon>Sordariales</taxon>
        <taxon>Lasiosphaeriaceae</taxon>
        <taxon>Lasiosphaeria</taxon>
    </lineage>
</organism>
<evidence type="ECO:0000313" key="2">
    <source>
        <dbReference type="Proteomes" id="UP001172101"/>
    </source>
</evidence>